<dbReference type="EMBL" id="CP015706">
    <property type="protein sequence ID" value="APU87035.1"/>
    <property type="molecule type" value="Genomic_DNA"/>
</dbReference>
<name>A0A1L7JNI5_CLOBO</name>
<dbReference type="AlphaFoldDB" id="A0A1L7JNI5"/>
<evidence type="ECO:0000313" key="1">
    <source>
        <dbReference type="EMBL" id="APU87035.1"/>
    </source>
</evidence>
<protein>
    <submittedName>
        <fullName evidence="1">Uncharacterized protein</fullName>
    </submittedName>
</protein>
<geneLocation type="plasmid" evidence="1">
    <name>pNPD8_2</name>
</geneLocation>
<reference evidence="1" key="1">
    <citation type="submission" date="2016-05" db="EMBL/GenBank/DDBJ databases">
        <authorList>
            <person name="Lavstsen T."/>
            <person name="Jespersen J.S."/>
        </authorList>
    </citation>
    <scope>NUCLEOTIDE SEQUENCE</scope>
    <source>
        <strain evidence="1">CDC69096</strain>
        <plasmid evidence="1">pNPD8_2</plasmid>
    </source>
</reference>
<proteinExistence type="predicted"/>
<organism evidence="1">
    <name type="scientific">Clostridium botulinum</name>
    <dbReference type="NCBI Taxonomy" id="1491"/>
    <lineage>
        <taxon>Bacteria</taxon>
        <taxon>Bacillati</taxon>
        <taxon>Bacillota</taxon>
        <taxon>Clostridia</taxon>
        <taxon>Eubacteriales</taxon>
        <taxon>Clostridiaceae</taxon>
        <taxon>Clostridium</taxon>
    </lineage>
</organism>
<keyword evidence="1" id="KW-0614">Plasmid</keyword>
<sequence>MVKTRLAFCRRKELIKVHRKICGNINCYSIQFKNNN</sequence>
<gene>
    <name evidence="1" type="ORF">NPD8_3948</name>
</gene>
<accession>A0A1L7JNI5</accession>